<comment type="caution">
    <text evidence="1">The sequence shown here is derived from an EMBL/GenBank/DDBJ whole genome shotgun (WGS) entry which is preliminary data.</text>
</comment>
<name>A0A918F2J0_9DEIO</name>
<dbReference type="AlphaFoldDB" id="A0A918F2J0"/>
<dbReference type="EMBL" id="BMQL01000005">
    <property type="protein sequence ID" value="GGR02194.1"/>
    <property type="molecule type" value="Genomic_DNA"/>
</dbReference>
<sequence>MHTINWENIDEAQDAMRDILFAYVEMVDKWKGFGHDVLTGSFDPYKYIDVESEIEDENMLTLLRAGSAIVLLCGIYNLWNESEDINHPFAFRLRDAVMAKRLWRFPDIEDVILGVFERKLRWDDLWLYENLPAIYERYVADYFEQLSKRR</sequence>
<keyword evidence="2" id="KW-1185">Reference proteome</keyword>
<organism evidence="1 2">
    <name type="scientific">Deinococcus ruber</name>
    <dbReference type="NCBI Taxonomy" id="1848197"/>
    <lineage>
        <taxon>Bacteria</taxon>
        <taxon>Thermotogati</taxon>
        <taxon>Deinococcota</taxon>
        <taxon>Deinococci</taxon>
        <taxon>Deinococcales</taxon>
        <taxon>Deinococcaceae</taxon>
        <taxon>Deinococcus</taxon>
    </lineage>
</organism>
<protein>
    <submittedName>
        <fullName evidence="1">Uncharacterized protein</fullName>
    </submittedName>
</protein>
<evidence type="ECO:0000313" key="1">
    <source>
        <dbReference type="EMBL" id="GGR02194.1"/>
    </source>
</evidence>
<gene>
    <name evidence="1" type="ORF">GCM10008957_13900</name>
</gene>
<reference evidence="1" key="1">
    <citation type="journal article" date="2014" name="Int. J. Syst. Evol. Microbiol.">
        <title>Complete genome sequence of Corynebacterium casei LMG S-19264T (=DSM 44701T), isolated from a smear-ripened cheese.</title>
        <authorList>
            <consortium name="US DOE Joint Genome Institute (JGI-PGF)"/>
            <person name="Walter F."/>
            <person name="Albersmeier A."/>
            <person name="Kalinowski J."/>
            <person name="Ruckert C."/>
        </authorList>
    </citation>
    <scope>NUCLEOTIDE SEQUENCE</scope>
    <source>
        <strain evidence="1">JCM 31311</strain>
    </source>
</reference>
<proteinExistence type="predicted"/>
<dbReference type="Proteomes" id="UP000603865">
    <property type="component" value="Unassembled WGS sequence"/>
</dbReference>
<reference evidence="1" key="2">
    <citation type="submission" date="2020-09" db="EMBL/GenBank/DDBJ databases">
        <authorList>
            <person name="Sun Q."/>
            <person name="Ohkuma M."/>
        </authorList>
    </citation>
    <scope>NUCLEOTIDE SEQUENCE</scope>
    <source>
        <strain evidence="1">JCM 31311</strain>
    </source>
</reference>
<evidence type="ECO:0000313" key="2">
    <source>
        <dbReference type="Proteomes" id="UP000603865"/>
    </source>
</evidence>
<accession>A0A918F2J0</accession>